<sequence>MDPNDIINKLHYLLSPSLPLHFPNTTPMPIPIPALPMTAVSFPVPFPGNSSSTSDEAEEDHQAAHHHHHRQQQQQQQLLLINERKRRRMISNRESARRSRMRKQRQLDELWSQVVWLREENRRLSEGLARASEVGDTASQENARLKEEVSILRGMLADMQLDTTFSTLGDLEDVSCDDVAALVMAEPSE</sequence>
<keyword evidence="2" id="KW-1185">Reference proteome</keyword>
<accession>A0ACB9MAN5</accession>
<comment type="caution">
    <text evidence="1">The sequence shown here is derived from an EMBL/GenBank/DDBJ whole genome shotgun (WGS) entry which is preliminary data.</text>
</comment>
<gene>
    <name evidence="1" type="ORF">MLD38_033843</name>
</gene>
<dbReference type="Proteomes" id="UP001057402">
    <property type="component" value="Chromosome 10"/>
</dbReference>
<evidence type="ECO:0000313" key="2">
    <source>
        <dbReference type="Proteomes" id="UP001057402"/>
    </source>
</evidence>
<name>A0ACB9MAN5_9MYRT</name>
<dbReference type="EMBL" id="CM042889">
    <property type="protein sequence ID" value="KAI4320349.1"/>
    <property type="molecule type" value="Genomic_DNA"/>
</dbReference>
<proteinExistence type="predicted"/>
<reference evidence="2" key="1">
    <citation type="journal article" date="2023" name="Front. Plant Sci.">
        <title>Chromosomal-level genome assembly of Melastoma candidum provides insights into trichome evolution.</title>
        <authorList>
            <person name="Zhong Y."/>
            <person name="Wu W."/>
            <person name="Sun C."/>
            <person name="Zou P."/>
            <person name="Liu Y."/>
            <person name="Dai S."/>
            <person name="Zhou R."/>
        </authorList>
    </citation>
    <scope>NUCLEOTIDE SEQUENCE [LARGE SCALE GENOMIC DNA]</scope>
</reference>
<evidence type="ECO:0000313" key="1">
    <source>
        <dbReference type="EMBL" id="KAI4320349.1"/>
    </source>
</evidence>
<protein>
    <submittedName>
        <fullName evidence="1">Uncharacterized protein</fullName>
    </submittedName>
</protein>
<organism evidence="1 2">
    <name type="scientific">Melastoma candidum</name>
    <dbReference type="NCBI Taxonomy" id="119954"/>
    <lineage>
        <taxon>Eukaryota</taxon>
        <taxon>Viridiplantae</taxon>
        <taxon>Streptophyta</taxon>
        <taxon>Embryophyta</taxon>
        <taxon>Tracheophyta</taxon>
        <taxon>Spermatophyta</taxon>
        <taxon>Magnoliopsida</taxon>
        <taxon>eudicotyledons</taxon>
        <taxon>Gunneridae</taxon>
        <taxon>Pentapetalae</taxon>
        <taxon>rosids</taxon>
        <taxon>malvids</taxon>
        <taxon>Myrtales</taxon>
        <taxon>Melastomataceae</taxon>
        <taxon>Melastomatoideae</taxon>
        <taxon>Melastomateae</taxon>
        <taxon>Melastoma</taxon>
    </lineage>
</organism>